<keyword evidence="3" id="KW-1185">Reference proteome</keyword>
<evidence type="ECO:0000313" key="2">
    <source>
        <dbReference type="EMBL" id="GGC18997.1"/>
    </source>
</evidence>
<reference evidence="3" key="1">
    <citation type="journal article" date="2019" name="Int. J. Syst. Evol. Microbiol.">
        <title>The Global Catalogue of Microorganisms (GCM) 10K type strain sequencing project: providing services to taxonomists for standard genome sequencing and annotation.</title>
        <authorList>
            <consortium name="The Broad Institute Genomics Platform"/>
            <consortium name="The Broad Institute Genome Sequencing Center for Infectious Disease"/>
            <person name="Wu L."/>
            <person name="Ma J."/>
        </authorList>
    </citation>
    <scope>NUCLEOTIDE SEQUENCE [LARGE SCALE GENOMIC DNA]</scope>
    <source>
        <strain evidence="3">CGMCC 1.15342</strain>
    </source>
</reference>
<dbReference type="InterPro" id="IPR029069">
    <property type="entry name" value="HotDog_dom_sf"/>
</dbReference>
<accession>A0ABQ1L702</accession>
<proteinExistence type="predicted"/>
<comment type="caution">
    <text evidence="2">The sequence shown here is derived from an EMBL/GenBank/DDBJ whole genome shotgun (WGS) entry which is preliminary data.</text>
</comment>
<dbReference type="SUPFAM" id="SSF54637">
    <property type="entry name" value="Thioesterase/thiol ester dehydrase-isomerase"/>
    <property type="match status" value="1"/>
</dbReference>
<evidence type="ECO:0000313" key="3">
    <source>
        <dbReference type="Proteomes" id="UP000597338"/>
    </source>
</evidence>
<evidence type="ECO:0000259" key="1">
    <source>
        <dbReference type="Pfam" id="PF01643"/>
    </source>
</evidence>
<name>A0ABQ1L702_9SPHI</name>
<dbReference type="Pfam" id="PF01643">
    <property type="entry name" value="Acyl-ACP_TE"/>
    <property type="match status" value="1"/>
</dbReference>
<sequence>MQLYGAICSFVKRNLVILLSMGMNMDMRKKIYTKQIQVTREHLDQNNHVNNVQFVSWVEQAAAEHWEILRHKTDYVNDYWVLFDHHIQYKKQVYLGEILTVKTYPLPPDGIKQPRKVEFYRNDELVVDSRTLWVLFDKDKHKIKRIAPDWLGR</sequence>
<dbReference type="CDD" id="cd00586">
    <property type="entry name" value="4HBT"/>
    <property type="match status" value="1"/>
</dbReference>
<dbReference type="EMBL" id="BMIK01000002">
    <property type="protein sequence ID" value="GGC18997.1"/>
    <property type="molecule type" value="Genomic_DNA"/>
</dbReference>
<dbReference type="InterPro" id="IPR002864">
    <property type="entry name" value="Acyl-ACP_thioesterase_NHD"/>
</dbReference>
<dbReference type="Proteomes" id="UP000597338">
    <property type="component" value="Unassembled WGS sequence"/>
</dbReference>
<feature type="domain" description="Acyl-ACP thioesterase N-terminal hotdog" evidence="1">
    <location>
        <begin position="30"/>
        <end position="150"/>
    </location>
</feature>
<organism evidence="2 3">
    <name type="scientific">Parapedobacter defluvii</name>
    <dbReference type="NCBI Taxonomy" id="2045106"/>
    <lineage>
        <taxon>Bacteria</taxon>
        <taxon>Pseudomonadati</taxon>
        <taxon>Bacteroidota</taxon>
        <taxon>Sphingobacteriia</taxon>
        <taxon>Sphingobacteriales</taxon>
        <taxon>Sphingobacteriaceae</taxon>
        <taxon>Parapedobacter</taxon>
    </lineage>
</organism>
<dbReference type="Gene3D" id="3.10.129.10">
    <property type="entry name" value="Hotdog Thioesterase"/>
    <property type="match status" value="1"/>
</dbReference>
<protein>
    <submittedName>
        <fullName evidence="2">Thioesterase</fullName>
    </submittedName>
</protein>
<gene>
    <name evidence="2" type="ORF">GCM10011386_08550</name>
</gene>